<keyword evidence="1" id="KW-0812">Transmembrane</keyword>
<keyword evidence="1" id="KW-0472">Membrane</keyword>
<keyword evidence="1" id="KW-1133">Transmembrane helix</keyword>
<accession>A0ABR4A0U3</accession>
<dbReference type="Proteomes" id="UP001590950">
    <property type="component" value="Unassembled WGS sequence"/>
</dbReference>
<sequence length="388" mass="42561">MSHLTRVAATKSPKFARMFGVFYHAIFLAMRLVGALAYTCPLPECGYCLEPQIRTAPGIGFELTASYGVSAVRYIDGSVRDVAMLHAQPNYIDLLTRLAQLASPPQSSPWSRYLRRLNRILGRPATKDVGILSTLIGSLATTTAHELNRTLNRVVVATPDFPALTSEDLNDAIEYVGLESWLVYPIPYPKMLYTANAAFAGSGRGLCTEWRNIYACGDEVMDGDIPMERVFAVSFTNTTLITSVSHIDYAFDPLDHDTHLVAPNLGLASLASYPSPTEYWVAVTQHLQLLPGRFAEKGQQISSLVLSGESATLPEFSKALKDALGGVWTAALEKGGEEMGDPRWVTARGAARYASIRQQVPWNCGEREECYSSEGDKNVSQTIKNELK</sequence>
<dbReference type="EMBL" id="JBEFKJ010000031">
    <property type="protein sequence ID" value="KAL2038571.1"/>
    <property type="molecule type" value="Genomic_DNA"/>
</dbReference>
<evidence type="ECO:0000313" key="3">
    <source>
        <dbReference type="Proteomes" id="UP001590950"/>
    </source>
</evidence>
<evidence type="ECO:0000256" key="1">
    <source>
        <dbReference type="SAM" id="Phobius"/>
    </source>
</evidence>
<gene>
    <name evidence="2" type="ORF">N7G274_008619</name>
</gene>
<reference evidence="2 3" key="1">
    <citation type="submission" date="2024-09" db="EMBL/GenBank/DDBJ databases">
        <title>Rethinking Asexuality: The Enigmatic Case of Functional Sexual Genes in Lepraria (Stereocaulaceae).</title>
        <authorList>
            <person name="Doellman M."/>
            <person name="Sun Y."/>
            <person name="Barcenas-Pena A."/>
            <person name="Lumbsch H.T."/>
            <person name="Grewe F."/>
        </authorList>
    </citation>
    <scope>NUCLEOTIDE SEQUENCE [LARGE SCALE GENOMIC DNA]</scope>
    <source>
        <strain evidence="2 3">Mercado 3170</strain>
    </source>
</reference>
<protein>
    <submittedName>
        <fullName evidence="2">Uncharacterized protein</fullName>
    </submittedName>
</protein>
<keyword evidence="3" id="KW-1185">Reference proteome</keyword>
<organism evidence="2 3">
    <name type="scientific">Stereocaulon virgatum</name>
    <dbReference type="NCBI Taxonomy" id="373712"/>
    <lineage>
        <taxon>Eukaryota</taxon>
        <taxon>Fungi</taxon>
        <taxon>Dikarya</taxon>
        <taxon>Ascomycota</taxon>
        <taxon>Pezizomycotina</taxon>
        <taxon>Lecanoromycetes</taxon>
        <taxon>OSLEUM clade</taxon>
        <taxon>Lecanoromycetidae</taxon>
        <taxon>Lecanorales</taxon>
        <taxon>Lecanorineae</taxon>
        <taxon>Stereocaulaceae</taxon>
        <taxon>Stereocaulon</taxon>
    </lineage>
</organism>
<evidence type="ECO:0000313" key="2">
    <source>
        <dbReference type="EMBL" id="KAL2038571.1"/>
    </source>
</evidence>
<comment type="caution">
    <text evidence="2">The sequence shown here is derived from an EMBL/GenBank/DDBJ whole genome shotgun (WGS) entry which is preliminary data.</text>
</comment>
<name>A0ABR4A0U3_9LECA</name>
<feature type="transmembrane region" description="Helical" evidence="1">
    <location>
        <begin position="21"/>
        <end position="39"/>
    </location>
</feature>
<proteinExistence type="predicted"/>